<dbReference type="InterPro" id="IPR036047">
    <property type="entry name" value="F-box-like_dom_sf"/>
</dbReference>
<organism evidence="1 2">
    <name type="scientific">Fusarium poae</name>
    <dbReference type="NCBI Taxonomy" id="36050"/>
    <lineage>
        <taxon>Eukaryota</taxon>
        <taxon>Fungi</taxon>
        <taxon>Dikarya</taxon>
        <taxon>Ascomycota</taxon>
        <taxon>Pezizomycotina</taxon>
        <taxon>Sordariomycetes</taxon>
        <taxon>Hypocreomycetidae</taxon>
        <taxon>Hypocreales</taxon>
        <taxon>Nectriaceae</taxon>
        <taxon>Fusarium</taxon>
    </lineage>
</organism>
<dbReference type="OMA" id="REASHNN"/>
<dbReference type="AlphaFoldDB" id="A0A1B8AW48"/>
<accession>A0A1B8AW48</accession>
<keyword evidence="2" id="KW-1185">Reference proteome</keyword>
<dbReference type="EMBL" id="LYXU01000002">
    <property type="protein sequence ID" value="OBS24707.1"/>
    <property type="molecule type" value="Genomic_DNA"/>
</dbReference>
<sequence length="413" mass="47602">MCEGMFGLEWWFISAPSRNQRVRLETSHDLSCWLGQGQFGKSIGGLKGFCVLNSSFDAFHLLYRPPIDSQNLALVQLGKALKKHTRLASPSPIEKLPPELISSIYLHLQPADHIALGLCCRNLWIQAVTTIHHSRRLSSWVDTPMFLAGSRQLLALRQASHDQESVLRIPQNGNRDAVREMVILQNPHLFHALKQARNRNLLRDYASVTSSDFDPPYFQELTRILPSSGISKSLHLLMELCLPPGELDNEKQWYLRDFTTNEYIRMDLVQDCTISEHVTVSLTRNPWLTLDILLIWLITWQAGNDKASEQNFKGNPKDQIRKIFTNGFSVTASDIAQIRSYFTDMYFGRWAGHSLDVVQLAQNKMESGWTDITREIQDVSQQWFVAIYLEAFLMKETKYREYWGRFAKDQINK</sequence>
<dbReference type="SUPFAM" id="SSF81383">
    <property type="entry name" value="F-box domain"/>
    <property type="match status" value="1"/>
</dbReference>
<proteinExistence type="predicted"/>
<evidence type="ECO:0000313" key="2">
    <source>
        <dbReference type="Proteomes" id="UP000091967"/>
    </source>
</evidence>
<dbReference type="OrthoDB" id="2588098at2759"/>
<gene>
    <name evidence="1" type="ORF">FPOA_05246</name>
</gene>
<evidence type="ECO:0008006" key="3">
    <source>
        <dbReference type="Google" id="ProtNLM"/>
    </source>
</evidence>
<reference evidence="1 2" key="1">
    <citation type="submission" date="2016-06" db="EMBL/GenBank/DDBJ databases">
        <title>Living apart together: crosstalk between the core and supernumerary genomes in a fungal plant pathogen.</title>
        <authorList>
            <person name="Vanheule A."/>
            <person name="Audenaert K."/>
            <person name="Warris S."/>
            <person name="Van De Geest H."/>
            <person name="Schijlen E."/>
            <person name="Hofte M."/>
            <person name="De Saeger S."/>
            <person name="Haesaert G."/>
            <person name="Waalwijk C."/>
            <person name="Van Der Lee T."/>
        </authorList>
    </citation>
    <scope>NUCLEOTIDE SEQUENCE [LARGE SCALE GENOMIC DNA]</scope>
    <source>
        <strain evidence="1 2">2516</strain>
    </source>
</reference>
<name>A0A1B8AW48_FUSPO</name>
<comment type="caution">
    <text evidence="1">The sequence shown here is derived from an EMBL/GenBank/DDBJ whole genome shotgun (WGS) entry which is preliminary data.</text>
</comment>
<evidence type="ECO:0000313" key="1">
    <source>
        <dbReference type="EMBL" id="OBS24707.1"/>
    </source>
</evidence>
<protein>
    <recommendedName>
        <fullName evidence="3">F-box domain-containing protein</fullName>
    </recommendedName>
</protein>
<dbReference type="Proteomes" id="UP000091967">
    <property type="component" value="Unassembled WGS sequence"/>
</dbReference>